<gene>
    <name evidence="1" type="ordered locus">AciX9_2574</name>
</gene>
<organism evidence="2">
    <name type="scientific">Granulicella tundricola (strain ATCC BAA-1859 / DSM 23138 / MP5ACTX9)</name>
    <dbReference type="NCBI Taxonomy" id="1198114"/>
    <lineage>
        <taxon>Bacteria</taxon>
        <taxon>Pseudomonadati</taxon>
        <taxon>Acidobacteriota</taxon>
        <taxon>Terriglobia</taxon>
        <taxon>Terriglobales</taxon>
        <taxon>Acidobacteriaceae</taxon>
        <taxon>Granulicella</taxon>
    </lineage>
</organism>
<proteinExistence type="predicted"/>
<evidence type="ECO:0008006" key="3">
    <source>
        <dbReference type="Google" id="ProtNLM"/>
    </source>
</evidence>
<dbReference type="Proteomes" id="UP000000343">
    <property type="component" value="Chromosome"/>
</dbReference>
<accession>E8WVS1</accession>
<dbReference type="EMBL" id="CP002480">
    <property type="protein sequence ID" value="ADW69600.1"/>
    <property type="molecule type" value="Genomic_DNA"/>
</dbReference>
<name>E8WVS1_GRATM</name>
<evidence type="ECO:0000313" key="2">
    <source>
        <dbReference type="Proteomes" id="UP000000343"/>
    </source>
</evidence>
<sequence>MGLFDWLLHKRPPFQTHSGSVIRKQLSAEEPIKSSVVWTVPKTEFIDIPERNFFGECVRSPDQRYTLAWRDANESGSQGGARSQGKGKYIVLAGKDVIAQGAVARPNDGKIANDGSFILNDWGFGGGLQGVFLAFDCSGKPLVKRQFEANLFNNGLSVDGSTAACQTANAYEGDDGSKLTIFNLRTGVEVASWIPASGWADFYAFPADGVIQLGYSKLGLFSYRWDGTFLDAEEWQEARLSKGDYSTVMMAVDFAIKSDDGQLEEGLAHRLLKSLDRISPQIPETDVQRKATLKKLQGQCWEAIGDLTTALTEYDSALAINPKVGIKRRADQIRKQQQAETR</sequence>
<dbReference type="eggNOG" id="ENOG50325N3">
    <property type="taxonomic scope" value="Bacteria"/>
</dbReference>
<reference evidence="2" key="1">
    <citation type="submission" date="2011-01" db="EMBL/GenBank/DDBJ databases">
        <title>Complete sequence of chromosome of Acidobacterium sp. MP5ACTX9.</title>
        <authorList>
            <consortium name="US DOE Joint Genome Institute"/>
            <person name="Lucas S."/>
            <person name="Copeland A."/>
            <person name="Lapidus A."/>
            <person name="Cheng J.-F."/>
            <person name="Goodwin L."/>
            <person name="Pitluck S."/>
            <person name="Teshima H."/>
            <person name="Detter J.C."/>
            <person name="Han C."/>
            <person name="Tapia R."/>
            <person name="Land M."/>
            <person name="Hauser L."/>
            <person name="Kyrpides N."/>
            <person name="Ivanova N."/>
            <person name="Ovchinnikova G."/>
            <person name="Pagani I."/>
            <person name="Rawat S.R."/>
            <person name="Mannisto M."/>
            <person name="Haggblom M.M."/>
            <person name="Woyke T."/>
        </authorList>
    </citation>
    <scope>NUCLEOTIDE SEQUENCE [LARGE SCALE GENOMIC DNA]</scope>
    <source>
        <strain evidence="2">MP5ACTX9</strain>
    </source>
</reference>
<dbReference type="STRING" id="1198114.AciX9_2574"/>
<protein>
    <recommendedName>
        <fullName evidence="3">Tetratricopeptide repeat protein</fullName>
    </recommendedName>
</protein>
<dbReference type="HOGENOM" id="CLU_078164_0_0_0"/>
<dbReference type="PaxDb" id="1198114-AciX9_2574"/>
<dbReference type="AlphaFoldDB" id="E8WVS1"/>
<keyword evidence="2" id="KW-1185">Reference proteome</keyword>
<evidence type="ECO:0000313" key="1">
    <source>
        <dbReference type="EMBL" id="ADW69600.1"/>
    </source>
</evidence>
<dbReference type="KEGG" id="acm:AciX9_2574"/>